<evidence type="ECO:0000313" key="2">
    <source>
        <dbReference type="Proteomes" id="UP000734511"/>
    </source>
</evidence>
<protein>
    <submittedName>
        <fullName evidence="1">Uncharacterized protein</fullName>
    </submittedName>
</protein>
<name>A0ABX0ZWZ5_9ACTN</name>
<sequence length="51" mass="5444">MGPRSDGTELPGADALHEGGEHHAVVYDHFADPGSGALWTRWQDGTEPDTV</sequence>
<gene>
    <name evidence="1" type="ORF">HCN08_22185</name>
</gene>
<proteinExistence type="predicted"/>
<dbReference type="Proteomes" id="UP000734511">
    <property type="component" value="Unassembled WGS sequence"/>
</dbReference>
<evidence type="ECO:0000313" key="1">
    <source>
        <dbReference type="EMBL" id="NJP46093.1"/>
    </source>
</evidence>
<dbReference type="RefSeq" id="WP_167984950.1">
    <property type="nucleotide sequence ID" value="NZ_JAATEJ010000019.1"/>
</dbReference>
<keyword evidence="2" id="KW-1185">Reference proteome</keyword>
<organism evidence="1 2">
    <name type="scientific">Actinacidiphila epipremni</name>
    <dbReference type="NCBI Taxonomy" id="2053013"/>
    <lineage>
        <taxon>Bacteria</taxon>
        <taxon>Bacillati</taxon>
        <taxon>Actinomycetota</taxon>
        <taxon>Actinomycetes</taxon>
        <taxon>Kitasatosporales</taxon>
        <taxon>Streptomycetaceae</taxon>
        <taxon>Actinacidiphila</taxon>
    </lineage>
</organism>
<accession>A0ABX0ZWZ5</accession>
<comment type="caution">
    <text evidence="1">The sequence shown here is derived from an EMBL/GenBank/DDBJ whole genome shotgun (WGS) entry which is preliminary data.</text>
</comment>
<reference evidence="1 2" key="1">
    <citation type="submission" date="2020-03" db="EMBL/GenBank/DDBJ databases">
        <title>WGS of actinomycetes isolated from Thailand.</title>
        <authorList>
            <person name="Thawai C."/>
        </authorList>
    </citation>
    <scope>NUCLEOTIDE SEQUENCE [LARGE SCALE GENOMIC DNA]</scope>
    <source>
        <strain evidence="1 2">PRB2-1</strain>
    </source>
</reference>
<dbReference type="EMBL" id="JAATEJ010000019">
    <property type="protein sequence ID" value="NJP46093.1"/>
    <property type="molecule type" value="Genomic_DNA"/>
</dbReference>